<evidence type="ECO:0000313" key="2">
    <source>
        <dbReference type="EMBL" id="EKC27874.1"/>
    </source>
</evidence>
<evidence type="ECO:0000313" key="4">
    <source>
        <dbReference type="Proteomes" id="UP000005408"/>
    </source>
</evidence>
<protein>
    <submittedName>
        <fullName evidence="2 3">Uncharacterized protein</fullName>
    </submittedName>
</protein>
<organism evidence="2">
    <name type="scientific">Magallana gigas</name>
    <name type="common">Pacific oyster</name>
    <name type="synonym">Crassostrea gigas</name>
    <dbReference type="NCBI Taxonomy" id="29159"/>
    <lineage>
        <taxon>Eukaryota</taxon>
        <taxon>Metazoa</taxon>
        <taxon>Spiralia</taxon>
        <taxon>Lophotrochozoa</taxon>
        <taxon>Mollusca</taxon>
        <taxon>Bivalvia</taxon>
        <taxon>Autobranchia</taxon>
        <taxon>Pteriomorphia</taxon>
        <taxon>Ostreida</taxon>
        <taxon>Ostreoidea</taxon>
        <taxon>Ostreidae</taxon>
        <taxon>Magallana</taxon>
    </lineage>
</organism>
<dbReference type="AlphaFoldDB" id="K1Q955"/>
<gene>
    <name evidence="2" type="ORF">CGI_10022658</name>
</gene>
<reference evidence="2" key="1">
    <citation type="journal article" date="2012" name="Nature">
        <title>The oyster genome reveals stress adaptation and complexity of shell formation.</title>
        <authorList>
            <person name="Zhang G."/>
            <person name="Fang X."/>
            <person name="Guo X."/>
            <person name="Li L."/>
            <person name="Luo R."/>
            <person name="Xu F."/>
            <person name="Yang P."/>
            <person name="Zhang L."/>
            <person name="Wang X."/>
            <person name="Qi H."/>
            <person name="Xiong Z."/>
            <person name="Que H."/>
            <person name="Xie Y."/>
            <person name="Holland P.W."/>
            <person name="Paps J."/>
            <person name="Zhu Y."/>
            <person name="Wu F."/>
            <person name="Chen Y."/>
            <person name="Wang J."/>
            <person name="Peng C."/>
            <person name="Meng J."/>
            <person name="Yang L."/>
            <person name="Liu J."/>
            <person name="Wen B."/>
            <person name="Zhang N."/>
            <person name="Huang Z."/>
            <person name="Zhu Q."/>
            <person name="Feng Y."/>
            <person name="Mount A."/>
            <person name="Hedgecock D."/>
            <person name="Xu Z."/>
            <person name="Liu Y."/>
            <person name="Domazet-Loso T."/>
            <person name="Du Y."/>
            <person name="Sun X."/>
            <person name="Zhang S."/>
            <person name="Liu B."/>
            <person name="Cheng P."/>
            <person name="Jiang X."/>
            <person name="Li J."/>
            <person name="Fan D."/>
            <person name="Wang W."/>
            <person name="Fu W."/>
            <person name="Wang T."/>
            <person name="Wang B."/>
            <person name="Zhang J."/>
            <person name="Peng Z."/>
            <person name="Li Y."/>
            <person name="Li N."/>
            <person name="Wang J."/>
            <person name="Chen M."/>
            <person name="He Y."/>
            <person name="Tan F."/>
            <person name="Song X."/>
            <person name="Zheng Q."/>
            <person name="Huang R."/>
            <person name="Yang H."/>
            <person name="Du X."/>
            <person name="Chen L."/>
            <person name="Yang M."/>
            <person name="Gaffney P.M."/>
            <person name="Wang S."/>
            <person name="Luo L."/>
            <person name="She Z."/>
            <person name="Ming Y."/>
            <person name="Huang W."/>
            <person name="Zhang S."/>
            <person name="Huang B."/>
            <person name="Zhang Y."/>
            <person name="Qu T."/>
            <person name="Ni P."/>
            <person name="Miao G."/>
            <person name="Wang J."/>
            <person name="Wang Q."/>
            <person name="Steinberg C.E."/>
            <person name="Wang H."/>
            <person name="Li N."/>
            <person name="Qian L."/>
            <person name="Zhang G."/>
            <person name="Li Y."/>
            <person name="Yang H."/>
            <person name="Liu X."/>
            <person name="Wang J."/>
            <person name="Yin Y."/>
            <person name="Wang J."/>
        </authorList>
    </citation>
    <scope>NUCLEOTIDE SEQUENCE [LARGE SCALE GENOMIC DNA]</scope>
    <source>
        <strain evidence="2">05x7-T-G4-1.051#20</strain>
    </source>
</reference>
<dbReference type="HOGENOM" id="CLU_2796441_0_0_1"/>
<feature type="region of interest" description="Disordered" evidence="1">
    <location>
        <begin position="49"/>
        <end position="68"/>
    </location>
</feature>
<name>K1Q955_MAGGI</name>
<sequence>MKDMMFQRRQDSNRMLWSVRNAEFVERGNWRLGRDGLGIPSTFRHALIQPYSSTKSPPSPLQSLPETL</sequence>
<feature type="compositionally biased region" description="Polar residues" evidence="1">
    <location>
        <begin position="50"/>
        <end position="68"/>
    </location>
</feature>
<accession>K1Q955</accession>
<evidence type="ECO:0000256" key="1">
    <source>
        <dbReference type="SAM" id="MobiDB-lite"/>
    </source>
</evidence>
<reference evidence="3" key="2">
    <citation type="submission" date="2022-08" db="UniProtKB">
        <authorList>
            <consortium name="EnsemblMetazoa"/>
        </authorList>
    </citation>
    <scope>IDENTIFICATION</scope>
    <source>
        <strain evidence="3">05x7-T-G4-1.051#20</strain>
    </source>
</reference>
<dbReference type="EnsemblMetazoa" id="G33208.1">
    <property type="protein sequence ID" value="G33208.1:cds"/>
    <property type="gene ID" value="G33208"/>
</dbReference>
<evidence type="ECO:0000313" key="3">
    <source>
        <dbReference type="EnsemblMetazoa" id="G33208.1:cds"/>
    </source>
</evidence>
<dbReference type="Proteomes" id="UP000005408">
    <property type="component" value="Unassembled WGS sequence"/>
</dbReference>
<keyword evidence="4" id="KW-1185">Reference proteome</keyword>
<proteinExistence type="predicted"/>
<dbReference type="EMBL" id="JH816091">
    <property type="protein sequence ID" value="EKC27874.1"/>
    <property type="molecule type" value="Genomic_DNA"/>
</dbReference>